<evidence type="ECO:0000313" key="3">
    <source>
        <dbReference type="Proteomes" id="UP001069090"/>
    </source>
</evidence>
<comment type="caution">
    <text evidence="2">The sequence shown here is derived from an EMBL/GenBank/DDBJ whole genome shotgun (WGS) entry which is preliminary data.</text>
</comment>
<proteinExistence type="predicted"/>
<gene>
    <name evidence="2" type="ORF">O0V09_04910</name>
</gene>
<protein>
    <recommendedName>
        <fullName evidence="4">Toxin-antitoxin system YwqK family antitoxin</fullName>
    </recommendedName>
</protein>
<organism evidence="2 3">
    <name type="scientific">Dasania phycosphaerae</name>
    <dbReference type="NCBI Taxonomy" id="2950436"/>
    <lineage>
        <taxon>Bacteria</taxon>
        <taxon>Pseudomonadati</taxon>
        <taxon>Pseudomonadota</taxon>
        <taxon>Gammaproteobacteria</taxon>
        <taxon>Cellvibrionales</taxon>
        <taxon>Spongiibacteraceae</taxon>
        <taxon>Dasania</taxon>
    </lineage>
</organism>
<feature type="chain" id="PRO_5039953852" description="Toxin-antitoxin system YwqK family antitoxin" evidence="1">
    <location>
        <begin position="27"/>
        <end position="126"/>
    </location>
</feature>
<sequence>MKAIHFFTRLISVSLLCAHIHAQAQADFNCPEGTKKIGVAPPSGTQVKCLNEQGERHGPFWMWYSNGQMMQALQFKNGLEHGKQQAWFPNGNLMMEGVSIDGSRNKGFKYFNYYGEPVDIEFKTAP</sequence>
<keyword evidence="1" id="KW-0732">Signal</keyword>
<reference evidence="2 3" key="1">
    <citation type="submission" date="2022-12" db="EMBL/GenBank/DDBJ databases">
        <title>Dasania phycosphaerae sp. nov., isolated from particulate material of the south coast of Korea.</title>
        <authorList>
            <person name="Jiang Y."/>
        </authorList>
    </citation>
    <scope>NUCLEOTIDE SEQUENCE [LARGE SCALE GENOMIC DNA]</scope>
    <source>
        <strain evidence="2 3">GY-19</strain>
    </source>
</reference>
<dbReference type="Proteomes" id="UP001069090">
    <property type="component" value="Unassembled WGS sequence"/>
</dbReference>
<name>A0A9J6RK08_9GAMM</name>
<evidence type="ECO:0008006" key="4">
    <source>
        <dbReference type="Google" id="ProtNLM"/>
    </source>
</evidence>
<dbReference type="Gene3D" id="2.20.110.10">
    <property type="entry name" value="Histone H3 K4-specific methyltransferase SET7/9 N-terminal domain"/>
    <property type="match status" value="1"/>
</dbReference>
<accession>A0A9J6RK08</accession>
<dbReference type="SUPFAM" id="SSF82185">
    <property type="entry name" value="Histone H3 K4-specific methyltransferase SET7/9 N-terminal domain"/>
    <property type="match status" value="1"/>
</dbReference>
<dbReference type="RefSeq" id="WP_258330681.1">
    <property type="nucleotide sequence ID" value="NZ_JAPTGG010000003.1"/>
</dbReference>
<evidence type="ECO:0000256" key="1">
    <source>
        <dbReference type="SAM" id="SignalP"/>
    </source>
</evidence>
<feature type="signal peptide" evidence="1">
    <location>
        <begin position="1"/>
        <end position="26"/>
    </location>
</feature>
<dbReference type="EMBL" id="JAPTGG010000003">
    <property type="protein sequence ID" value="MCZ0864527.1"/>
    <property type="molecule type" value="Genomic_DNA"/>
</dbReference>
<evidence type="ECO:0000313" key="2">
    <source>
        <dbReference type="EMBL" id="MCZ0864527.1"/>
    </source>
</evidence>
<keyword evidence="3" id="KW-1185">Reference proteome</keyword>
<dbReference type="AlphaFoldDB" id="A0A9J6RK08"/>